<feature type="transmembrane region" description="Helical" evidence="8">
    <location>
        <begin position="104"/>
        <end position="124"/>
    </location>
</feature>
<dbReference type="Proteomes" id="UP000198984">
    <property type="component" value="Unassembled WGS sequence"/>
</dbReference>
<dbReference type="AlphaFoldDB" id="A0A1H7IS09"/>
<dbReference type="GO" id="GO:0005886">
    <property type="term" value="C:plasma membrane"/>
    <property type="evidence" value="ECO:0007669"/>
    <property type="project" value="UniProtKB-SubCell"/>
</dbReference>
<feature type="transmembrane region" description="Helical" evidence="8">
    <location>
        <begin position="326"/>
        <end position="347"/>
    </location>
</feature>
<proteinExistence type="predicted"/>
<evidence type="ECO:0000313" key="10">
    <source>
        <dbReference type="EMBL" id="SEK64400.1"/>
    </source>
</evidence>
<keyword evidence="5 8" id="KW-0812">Transmembrane</keyword>
<evidence type="ECO:0000256" key="2">
    <source>
        <dbReference type="ARBA" id="ARBA00022475"/>
    </source>
</evidence>
<evidence type="ECO:0000256" key="3">
    <source>
        <dbReference type="ARBA" id="ARBA00022676"/>
    </source>
</evidence>
<keyword evidence="2" id="KW-1003">Cell membrane</keyword>
<evidence type="ECO:0000256" key="6">
    <source>
        <dbReference type="ARBA" id="ARBA00022989"/>
    </source>
</evidence>
<feature type="transmembrane region" description="Helical" evidence="8">
    <location>
        <begin position="12"/>
        <end position="34"/>
    </location>
</feature>
<feature type="transmembrane region" description="Helical" evidence="8">
    <location>
        <begin position="296"/>
        <end position="314"/>
    </location>
</feature>
<keyword evidence="6 8" id="KW-1133">Transmembrane helix</keyword>
<feature type="transmembrane region" description="Helical" evidence="8">
    <location>
        <begin position="247"/>
        <end position="266"/>
    </location>
</feature>
<dbReference type="Pfam" id="PF13231">
    <property type="entry name" value="PMT_2"/>
    <property type="match status" value="1"/>
</dbReference>
<keyword evidence="11" id="KW-1185">Reference proteome</keyword>
<feature type="transmembrane region" description="Helical" evidence="8">
    <location>
        <begin position="196"/>
        <end position="216"/>
    </location>
</feature>
<dbReference type="EMBL" id="FOBB01000001">
    <property type="protein sequence ID" value="SEK64400.1"/>
    <property type="molecule type" value="Genomic_DNA"/>
</dbReference>
<dbReference type="InterPro" id="IPR038731">
    <property type="entry name" value="RgtA/B/C-like"/>
</dbReference>
<organism evidence="10 11">
    <name type="scientific">Chitinophaga rupis</name>
    <dbReference type="NCBI Taxonomy" id="573321"/>
    <lineage>
        <taxon>Bacteria</taxon>
        <taxon>Pseudomonadati</taxon>
        <taxon>Bacteroidota</taxon>
        <taxon>Chitinophagia</taxon>
        <taxon>Chitinophagales</taxon>
        <taxon>Chitinophagaceae</taxon>
        <taxon>Chitinophaga</taxon>
    </lineage>
</organism>
<dbReference type="PANTHER" id="PTHR33908:SF11">
    <property type="entry name" value="MEMBRANE PROTEIN"/>
    <property type="match status" value="1"/>
</dbReference>
<dbReference type="OrthoDB" id="9813729at2"/>
<comment type="subcellular location">
    <subcellularLocation>
        <location evidence="1">Cell membrane</location>
        <topology evidence="1">Multi-pass membrane protein</topology>
    </subcellularLocation>
</comment>
<evidence type="ECO:0000256" key="4">
    <source>
        <dbReference type="ARBA" id="ARBA00022679"/>
    </source>
</evidence>
<feature type="transmembrane region" description="Helical" evidence="8">
    <location>
        <begin position="46"/>
        <end position="68"/>
    </location>
</feature>
<dbReference type="RefSeq" id="WP_143080888.1">
    <property type="nucleotide sequence ID" value="NZ_FOBB01000001.1"/>
</dbReference>
<keyword evidence="7 8" id="KW-0472">Membrane</keyword>
<protein>
    <submittedName>
        <fullName evidence="10">Dolichyl-phosphate-mannose-protein mannosyltransferase</fullName>
    </submittedName>
</protein>
<accession>A0A1H7IS09</accession>
<feature type="domain" description="Glycosyltransferase RgtA/B/C/D-like" evidence="9">
    <location>
        <begin position="58"/>
        <end position="214"/>
    </location>
</feature>
<keyword evidence="3 10" id="KW-0328">Glycosyltransferase</keyword>
<evidence type="ECO:0000256" key="1">
    <source>
        <dbReference type="ARBA" id="ARBA00004651"/>
    </source>
</evidence>
<name>A0A1H7IS09_9BACT</name>
<sequence length="515" mass="59461">MNTTLANRRVPLYLLAGFIVLKMVLHYCIINPVYELHRDEYLHLDMANHLTAGYLSVPPFTAFTSLLIKWLGNSVFWIKFFPALYGALTLVLIWRVVALLEGGWYAQVLAATVFIFSAFLRLNMLYQPNSLDVLCWTWIFYLLICYRQTEKHSYLLWLGVAIGLGFLNKYNILFLVVGLVPALLLSPQRKIFLNKYLYISAGIALLIALPNIIWQIRSGMPVLHHMAELSQTQLVHVHRMDFIKTQFIFFFTGAFLFVAGLLGLLFYRAFSPYRFVALTYLFVMLLFTYLRAKDYYALGLYPVLLAFGAVYWEQLFRAKWLKYMRAVWILLVVVPFLYIFNIAFPVLKPAAIQQKAAKFQAAGLLRWEDGKNHALPQDFADMLGWQEMAALSRKAYAQVPDSDKPYTLIMCGNYGQAGALNYYNRGRIPLACSFSADYVFWFPHLDTIRCIVLLDDEPDERAHQVSKQIIEVGKVQNPFAREYGTGVFLLKGVSPELSAKFWEWRQAAVKKFRSY</sequence>
<feature type="transmembrane region" description="Helical" evidence="8">
    <location>
        <begin position="80"/>
        <end position="98"/>
    </location>
</feature>
<dbReference type="PANTHER" id="PTHR33908">
    <property type="entry name" value="MANNOSYLTRANSFERASE YKCB-RELATED"/>
    <property type="match status" value="1"/>
</dbReference>
<dbReference type="InterPro" id="IPR050297">
    <property type="entry name" value="LipidA_mod_glycosyltrf_83"/>
</dbReference>
<evidence type="ECO:0000256" key="7">
    <source>
        <dbReference type="ARBA" id="ARBA00023136"/>
    </source>
</evidence>
<feature type="transmembrane region" description="Helical" evidence="8">
    <location>
        <begin position="155"/>
        <end position="184"/>
    </location>
</feature>
<dbReference type="GO" id="GO:0009103">
    <property type="term" value="P:lipopolysaccharide biosynthetic process"/>
    <property type="evidence" value="ECO:0007669"/>
    <property type="project" value="UniProtKB-ARBA"/>
</dbReference>
<evidence type="ECO:0000259" key="9">
    <source>
        <dbReference type="Pfam" id="PF13231"/>
    </source>
</evidence>
<evidence type="ECO:0000256" key="8">
    <source>
        <dbReference type="SAM" id="Phobius"/>
    </source>
</evidence>
<evidence type="ECO:0000313" key="11">
    <source>
        <dbReference type="Proteomes" id="UP000198984"/>
    </source>
</evidence>
<reference evidence="10 11" key="1">
    <citation type="submission" date="2016-10" db="EMBL/GenBank/DDBJ databases">
        <authorList>
            <person name="de Groot N.N."/>
        </authorList>
    </citation>
    <scope>NUCLEOTIDE SEQUENCE [LARGE SCALE GENOMIC DNA]</scope>
    <source>
        <strain evidence="10 11">DSM 21039</strain>
    </source>
</reference>
<evidence type="ECO:0000256" key="5">
    <source>
        <dbReference type="ARBA" id="ARBA00022692"/>
    </source>
</evidence>
<gene>
    <name evidence="10" type="ORF">SAMN04488505_101616</name>
</gene>
<keyword evidence="4 10" id="KW-0808">Transferase</keyword>
<dbReference type="GO" id="GO:0016763">
    <property type="term" value="F:pentosyltransferase activity"/>
    <property type="evidence" value="ECO:0007669"/>
    <property type="project" value="TreeGrafter"/>
</dbReference>
<feature type="transmembrane region" description="Helical" evidence="8">
    <location>
        <begin position="273"/>
        <end position="290"/>
    </location>
</feature>